<dbReference type="EMBL" id="CAJEWN010000060">
    <property type="protein sequence ID" value="CAD2155934.1"/>
    <property type="molecule type" value="Genomic_DNA"/>
</dbReference>
<accession>A0A6V7UEM2</accession>
<sequence>MALSQSGNTQSHVGGLDYGMYSINSGPLMLSQHFSIHLDFFNLLHNSYKSLIVRTLLL</sequence>
<evidence type="ECO:0000313" key="1">
    <source>
        <dbReference type="EMBL" id="CAD2155934.1"/>
    </source>
</evidence>
<dbReference type="Proteomes" id="UP000580250">
    <property type="component" value="Unassembled WGS sequence"/>
</dbReference>
<proteinExistence type="predicted"/>
<gene>
    <name evidence="1" type="ORF">MENT_LOCUS12063</name>
</gene>
<organism evidence="1 2">
    <name type="scientific">Meloidogyne enterolobii</name>
    <name type="common">Root-knot nematode worm</name>
    <name type="synonym">Meloidogyne mayaguensis</name>
    <dbReference type="NCBI Taxonomy" id="390850"/>
    <lineage>
        <taxon>Eukaryota</taxon>
        <taxon>Metazoa</taxon>
        <taxon>Ecdysozoa</taxon>
        <taxon>Nematoda</taxon>
        <taxon>Chromadorea</taxon>
        <taxon>Rhabditida</taxon>
        <taxon>Tylenchina</taxon>
        <taxon>Tylenchomorpha</taxon>
        <taxon>Tylenchoidea</taxon>
        <taxon>Meloidogynidae</taxon>
        <taxon>Meloidogyninae</taxon>
        <taxon>Meloidogyne</taxon>
    </lineage>
</organism>
<reference evidence="1 2" key="1">
    <citation type="submission" date="2020-08" db="EMBL/GenBank/DDBJ databases">
        <authorList>
            <person name="Koutsovoulos G."/>
            <person name="Danchin GJ E."/>
        </authorList>
    </citation>
    <scope>NUCLEOTIDE SEQUENCE [LARGE SCALE GENOMIC DNA]</scope>
</reference>
<evidence type="ECO:0000313" key="2">
    <source>
        <dbReference type="Proteomes" id="UP000580250"/>
    </source>
</evidence>
<name>A0A6V7UEM2_MELEN</name>
<protein>
    <submittedName>
        <fullName evidence="1">Uncharacterized protein</fullName>
    </submittedName>
</protein>
<dbReference type="AlphaFoldDB" id="A0A6V7UEM2"/>
<comment type="caution">
    <text evidence="1">The sequence shown here is derived from an EMBL/GenBank/DDBJ whole genome shotgun (WGS) entry which is preliminary data.</text>
</comment>